<protein>
    <submittedName>
        <fullName evidence="4">Peptidase A24A prepilin type IV</fullName>
    </submittedName>
</protein>
<gene>
    <name evidence="4" type="ordered locus">Isova_0610</name>
</gene>
<evidence type="ECO:0000313" key="5">
    <source>
        <dbReference type="Proteomes" id="UP000009236"/>
    </source>
</evidence>
<feature type="transmembrane region" description="Helical" evidence="2">
    <location>
        <begin position="31"/>
        <end position="48"/>
    </location>
</feature>
<evidence type="ECO:0000313" key="4">
    <source>
        <dbReference type="EMBL" id="AEG43397.1"/>
    </source>
</evidence>
<dbReference type="AlphaFoldDB" id="F6FVC4"/>
<organism evidence="5">
    <name type="scientific">Isoptericola variabilis (strain 225)</name>
    <dbReference type="NCBI Taxonomy" id="743718"/>
    <lineage>
        <taxon>Bacteria</taxon>
        <taxon>Bacillati</taxon>
        <taxon>Actinomycetota</taxon>
        <taxon>Actinomycetes</taxon>
        <taxon>Micrococcales</taxon>
        <taxon>Promicromonosporaceae</taxon>
        <taxon>Isoptericola</taxon>
    </lineage>
</organism>
<dbReference type="eggNOG" id="COG1989">
    <property type="taxonomic scope" value="Bacteria"/>
</dbReference>
<dbReference type="Proteomes" id="UP000009236">
    <property type="component" value="Chromosome"/>
</dbReference>
<comment type="similarity">
    <text evidence="1">Belongs to the peptidase A24 family.</text>
</comment>
<dbReference type="PANTHER" id="PTHR30487">
    <property type="entry name" value="TYPE 4 PREPILIN-LIKE PROTEINS LEADER PEPTIDE-PROCESSING ENZYME"/>
    <property type="match status" value="1"/>
</dbReference>
<dbReference type="GO" id="GO:0004190">
    <property type="term" value="F:aspartic-type endopeptidase activity"/>
    <property type="evidence" value="ECO:0007669"/>
    <property type="project" value="InterPro"/>
</dbReference>
<keyword evidence="5" id="KW-1185">Reference proteome</keyword>
<feature type="transmembrane region" description="Helical" evidence="2">
    <location>
        <begin position="155"/>
        <end position="173"/>
    </location>
</feature>
<evidence type="ECO:0000256" key="2">
    <source>
        <dbReference type="SAM" id="Phobius"/>
    </source>
</evidence>
<dbReference type="PANTHER" id="PTHR30487:SF0">
    <property type="entry name" value="PREPILIN LEADER PEPTIDASE_N-METHYLTRANSFERASE-RELATED"/>
    <property type="match status" value="1"/>
</dbReference>
<dbReference type="InterPro" id="IPR000045">
    <property type="entry name" value="Prepilin_IV_endopep_pep"/>
</dbReference>
<dbReference type="Gene3D" id="1.20.120.1220">
    <property type="match status" value="1"/>
</dbReference>
<evidence type="ECO:0000259" key="3">
    <source>
        <dbReference type="Pfam" id="PF01478"/>
    </source>
</evidence>
<keyword evidence="2" id="KW-1133">Transmembrane helix</keyword>
<feature type="transmembrane region" description="Helical" evidence="2">
    <location>
        <begin position="180"/>
        <end position="201"/>
    </location>
</feature>
<dbReference type="InterPro" id="IPR050882">
    <property type="entry name" value="Prepilin_peptidase/N-MTase"/>
</dbReference>
<dbReference type="STRING" id="743718.Isova_0610"/>
<name>F6FVC4_ISOV2</name>
<dbReference type="GO" id="GO:0006465">
    <property type="term" value="P:signal peptide processing"/>
    <property type="evidence" value="ECO:0007669"/>
    <property type="project" value="TreeGrafter"/>
</dbReference>
<dbReference type="RefSeq" id="WP_013837791.1">
    <property type="nucleotide sequence ID" value="NC_015588.1"/>
</dbReference>
<feature type="transmembrane region" description="Helical" evidence="2">
    <location>
        <begin position="103"/>
        <end position="121"/>
    </location>
</feature>
<evidence type="ECO:0000256" key="1">
    <source>
        <dbReference type="ARBA" id="ARBA00005801"/>
    </source>
</evidence>
<feature type="domain" description="Prepilin type IV endopeptidase peptidase" evidence="3">
    <location>
        <begin position="61"/>
        <end position="164"/>
    </location>
</feature>
<sequence length="204" mass="20058">MAPPETHTRPPRPTSLARRGALELAPHRRRAAVAGVVAVAWAAWAGGLAWSTPALAVAAAGGAALGVVDARTHRLPDAVLLPTSAATALLLVLAALVGGDLGAAGRAAAGAAVLGGAYLLLHLAHRSGLGLGDVKLAVLTGGVAGWYGWGVLAGAAALPFLLGGTVALVLLATRRASRSTALAFGPYMLAGTALAVSWARLAGA</sequence>
<dbReference type="Pfam" id="PF01478">
    <property type="entry name" value="Peptidase_A24"/>
    <property type="match status" value="1"/>
</dbReference>
<dbReference type="KEGG" id="iva:Isova_0610"/>
<keyword evidence="2" id="KW-0472">Membrane</keyword>
<feature type="transmembrane region" description="Helical" evidence="2">
    <location>
        <begin position="78"/>
        <end position="97"/>
    </location>
</feature>
<accession>F6FVC4</accession>
<reference evidence="4 5" key="1">
    <citation type="submission" date="2011-05" db="EMBL/GenBank/DDBJ databases">
        <title>Complete sequence of Isoptericola variabilis 225.</title>
        <authorList>
            <consortium name="US DOE Joint Genome Institute"/>
            <person name="Lucas S."/>
            <person name="Han J."/>
            <person name="Lapidus A."/>
            <person name="Cheng J.-F."/>
            <person name="Goodwin L."/>
            <person name="Pitluck S."/>
            <person name="Peters L."/>
            <person name="Mikhailova N."/>
            <person name="Zeytun A."/>
            <person name="Han C."/>
            <person name="Tapia R."/>
            <person name="Land M."/>
            <person name="Hauser L."/>
            <person name="Kyrpides N."/>
            <person name="Ivanova N."/>
            <person name="Pagani I."/>
            <person name="Siebers A."/>
            <person name="Allgaier M."/>
            <person name="Thelen M."/>
            <person name="Hugenholtz P."/>
            <person name="Gladden J."/>
            <person name="Woyke T."/>
        </authorList>
    </citation>
    <scope>NUCLEOTIDE SEQUENCE [LARGE SCALE GENOMIC DNA]</scope>
    <source>
        <strain evidence="5">225</strain>
    </source>
</reference>
<proteinExistence type="inferred from homology"/>
<dbReference type="GO" id="GO:0005886">
    <property type="term" value="C:plasma membrane"/>
    <property type="evidence" value="ECO:0007669"/>
    <property type="project" value="TreeGrafter"/>
</dbReference>
<dbReference type="HOGENOM" id="CLU_057101_2_2_11"/>
<dbReference type="EMBL" id="CP002810">
    <property type="protein sequence ID" value="AEG43397.1"/>
    <property type="molecule type" value="Genomic_DNA"/>
</dbReference>
<keyword evidence="2" id="KW-0812">Transmembrane</keyword>